<proteinExistence type="predicted"/>
<reference evidence="1" key="2">
    <citation type="submission" date="2020-11" db="EMBL/GenBank/DDBJ databases">
        <authorList>
            <person name="McCartney M.A."/>
            <person name="Auch B."/>
            <person name="Kono T."/>
            <person name="Mallez S."/>
            <person name="Becker A."/>
            <person name="Gohl D.M."/>
            <person name="Silverstein K.A.T."/>
            <person name="Koren S."/>
            <person name="Bechman K.B."/>
            <person name="Herman A."/>
            <person name="Abrahante J.E."/>
            <person name="Garbe J."/>
        </authorList>
    </citation>
    <scope>NUCLEOTIDE SEQUENCE</scope>
    <source>
        <strain evidence="1">Duluth1</strain>
        <tissue evidence="1">Whole animal</tissue>
    </source>
</reference>
<dbReference type="Proteomes" id="UP000828390">
    <property type="component" value="Unassembled WGS sequence"/>
</dbReference>
<evidence type="ECO:0000313" key="1">
    <source>
        <dbReference type="EMBL" id="KAH3741756.1"/>
    </source>
</evidence>
<sequence length="60" mass="6950">MEISVVLADPKRREQNGDWSVSYLSNVMYMSYWYVYISCPKELAVEVSVDEIAVWDLDGV</sequence>
<reference evidence="1" key="1">
    <citation type="journal article" date="2019" name="bioRxiv">
        <title>The Genome of the Zebra Mussel, Dreissena polymorpha: A Resource for Invasive Species Research.</title>
        <authorList>
            <person name="McCartney M.A."/>
            <person name="Auch B."/>
            <person name="Kono T."/>
            <person name="Mallez S."/>
            <person name="Zhang Y."/>
            <person name="Obille A."/>
            <person name="Becker A."/>
            <person name="Abrahante J.E."/>
            <person name="Garbe J."/>
            <person name="Badalamenti J.P."/>
            <person name="Herman A."/>
            <person name="Mangelson H."/>
            <person name="Liachko I."/>
            <person name="Sullivan S."/>
            <person name="Sone E.D."/>
            <person name="Koren S."/>
            <person name="Silverstein K.A.T."/>
            <person name="Beckman K.B."/>
            <person name="Gohl D.M."/>
        </authorList>
    </citation>
    <scope>NUCLEOTIDE SEQUENCE</scope>
    <source>
        <strain evidence="1">Duluth1</strain>
        <tissue evidence="1">Whole animal</tissue>
    </source>
</reference>
<organism evidence="1 2">
    <name type="scientific">Dreissena polymorpha</name>
    <name type="common">Zebra mussel</name>
    <name type="synonym">Mytilus polymorpha</name>
    <dbReference type="NCBI Taxonomy" id="45954"/>
    <lineage>
        <taxon>Eukaryota</taxon>
        <taxon>Metazoa</taxon>
        <taxon>Spiralia</taxon>
        <taxon>Lophotrochozoa</taxon>
        <taxon>Mollusca</taxon>
        <taxon>Bivalvia</taxon>
        <taxon>Autobranchia</taxon>
        <taxon>Heteroconchia</taxon>
        <taxon>Euheterodonta</taxon>
        <taxon>Imparidentia</taxon>
        <taxon>Neoheterodontei</taxon>
        <taxon>Myida</taxon>
        <taxon>Dreissenoidea</taxon>
        <taxon>Dreissenidae</taxon>
        <taxon>Dreissena</taxon>
    </lineage>
</organism>
<evidence type="ECO:0000313" key="2">
    <source>
        <dbReference type="Proteomes" id="UP000828390"/>
    </source>
</evidence>
<accession>A0A9D4DCH5</accession>
<protein>
    <submittedName>
        <fullName evidence="1">Uncharacterized protein</fullName>
    </submittedName>
</protein>
<gene>
    <name evidence="1" type="ORF">DPMN_048481</name>
</gene>
<comment type="caution">
    <text evidence="1">The sequence shown here is derived from an EMBL/GenBank/DDBJ whole genome shotgun (WGS) entry which is preliminary data.</text>
</comment>
<dbReference type="EMBL" id="JAIWYP010000011">
    <property type="protein sequence ID" value="KAH3741756.1"/>
    <property type="molecule type" value="Genomic_DNA"/>
</dbReference>
<keyword evidence="2" id="KW-1185">Reference proteome</keyword>
<dbReference type="AlphaFoldDB" id="A0A9D4DCH5"/>
<name>A0A9D4DCH5_DREPO</name>